<sequence length="157" mass="17878">MEWMDQVEQQLEVSLSENQRIALEQAVQSRIEEAVGQAEEQHAGQMHDLRQELEETSRHVDALRKQRFDEQVDTAIQTAKAKNKEAVLALLDMEKVQLDETGHLTGLQEQLNALRAREGYLFEEGCLTGSKGNFGREIEPMGPIGLSDAIARHYHRR</sequence>
<accession>A0A7I8CZG5</accession>
<name>A0A7I8CZG5_9FIRM</name>
<dbReference type="KEGG" id="sman:C12CBH8_05270"/>
<dbReference type="InterPro" id="IPR009636">
    <property type="entry name" value="SCAF"/>
</dbReference>
<organism evidence="1 2">
    <name type="scientific">Solibaculum mannosilyticum</name>
    <dbReference type="NCBI Taxonomy" id="2780922"/>
    <lineage>
        <taxon>Bacteria</taxon>
        <taxon>Bacillati</taxon>
        <taxon>Bacillota</taxon>
        <taxon>Clostridia</taxon>
        <taxon>Eubacteriales</taxon>
        <taxon>Oscillospiraceae</taxon>
        <taxon>Solibaculum</taxon>
    </lineage>
</organism>
<dbReference type="Pfam" id="PF06810">
    <property type="entry name" value="Phage_scaffold"/>
    <property type="match status" value="1"/>
</dbReference>
<keyword evidence="2" id="KW-1185">Reference proteome</keyword>
<dbReference type="EMBL" id="AP023321">
    <property type="protein sequence ID" value="BCI59888.1"/>
    <property type="molecule type" value="Genomic_DNA"/>
</dbReference>
<dbReference type="Proteomes" id="UP000593890">
    <property type="component" value="Chromosome"/>
</dbReference>
<protein>
    <submittedName>
        <fullName evidence="1">Uncharacterized protein</fullName>
    </submittedName>
</protein>
<proteinExistence type="predicted"/>
<evidence type="ECO:0000313" key="1">
    <source>
        <dbReference type="EMBL" id="BCI59888.1"/>
    </source>
</evidence>
<evidence type="ECO:0000313" key="2">
    <source>
        <dbReference type="Proteomes" id="UP000593890"/>
    </source>
</evidence>
<dbReference type="AlphaFoldDB" id="A0A7I8CZG5"/>
<gene>
    <name evidence="1" type="ORF">C12CBH8_05270</name>
</gene>
<reference evidence="2" key="1">
    <citation type="submission" date="2020-07" db="EMBL/GenBank/DDBJ databases">
        <title>Complete genome sequencing of Clostridia bacterium strain 12CBH8.</title>
        <authorList>
            <person name="Sakamoto M."/>
            <person name="Murakami T."/>
            <person name="Mori H."/>
        </authorList>
    </citation>
    <scope>NUCLEOTIDE SEQUENCE [LARGE SCALE GENOMIC DNA]</scope>
    <source>
        <strain evidence="2">12CBH8</strain>
    </source>
</reference>